<feature type="transmembrane region" description="Helical" evidence="1">
    <location>
        <begin position="140"/>
        <end position="160"/>
    </location>
</feature>
<dbReference type="PROSITE" id="PS51257">
    <property type="entry name" value="PROKAR_LIPOPROTEIN"/>
    <property type="match status" value="1"/>
</dbReference>
<dbReference type="EMBL" id="NXNI01000001">
    <property type="protein sequence ID" value="PCR89338.1"/>
    <property type="molecule type" value="Genomic_DNA"/>
</dbReference>
<gene>
    <name evidence="2" type="ORF">CP557_01565</name>
</gene>
<organism evidence="2 3">
    <name type="scientific">Natrinema ejinorense</name>
    <dbReference type="NCBI Taxonomy" id="373386"/>
    <lineage>
        <taxon>Archaea</taxon>
        <taxon>Methanobacteriati</taxon>
        <taxon>Methanobacteriota</taxon>
        <taxon>Stenosarchaea group</taxon>
        <taxon>Halobacteria</taxon>
        <taxon>Halobacteriales</taxon>
        <taxon>Natrialbaceae</taxon>
        <taxon>Natrinema</taxon>
    </lineage>
</organism>
<comment type="caution">
    <text evidence="2">The sequence shown here is derived from an EMBL/GenBank/DDBJ whole genome shotgun (WGS) entry which is preliminary data.</text>
</comment>
<keyword evidence="3" id="KW-1185">Reference proteome</keyword>
<evidence type="ECO:0000313" key="2">
    <source>
        <dbReference type="EMBL" id="PCR89338.1"/>
    </source>
</evidence>
<dbReference type="Proteomes" id="UP000219689">
    <property type="component" value="Unassembled WGS sequence"/>
</dbReference>
<proteinExistence type="predicted"/>
<reference evidence="2 3" key="1">
    <citation type="submission" date="2017-09" db="EMBL/GenBank/DDBJ databases">
        <title>Genome sequences of Natrinema ejinorence JCM 13890T.</title>
        <authorList>
            <person name="Roh S.W."/>
            <person name="Kim Y.B."/>
            <person name="Kim J.Y."/>
        </authorList>
    </citation>
    <scope>NUCLEOTIDE SEQUENCE [LARGE SCALE GENOMIC DNA]</scope>
    <source>
        <strain evidence="2 3">JCM 13890</strain>
    </source>
</reference>
<name>A0A2A5QR55_9EURY</name>
<keyword evidence="1" id="KW-0472">Membrane</keyword>
<protein>
    <submittedName>
        <fullName evidence="2">Uncharacterized protein</fullName>
    </submittedName>
</protein>
<dbReference type="AlphaFoldDB" id="A0A2A5QR55"/>
<keyword evidence="1" id="KW-0812">Transmembrane</keyword>
<feature type="transmembrane region" description="Helical" evidence="1">
    <location>
        <begin position="100"/>
        <end position="128"/>
    </location>
</feature>
<feature type="transmembrane region" description="Helical" evidence="1">
    <location>
        <begin position="36"/>
        <end position="58"/>
    </location>
</feature>
<evidence type="ECO:0000313" key="3">
    <source>
        <dbReference type="Proteomes" id="UP000219689"/>
    </source>
</evidence>
<feature type="transmembrane region" description="Helical" evidence="1">
    <location>
        <begin position="12"/>
        <end position="30"/>
    </location>
</feature>
<dbReference type="RefSeq" id="WP_097378286.1">
    <property type="nucleotide sequence ID" value="NZ_NXNI01000001.1"/>
</dbReference>
<sequence>MSERVTLPQLVFRYIVNATTMTTTSCVWSLTYTVPVLVLAILTDLVVFYSVAIIAFGFSMAQIIVRDAKLEYSWTGGSSTEKSNDEMASRFITALYTNMMFAMAIAIGSVTLQTTGNAAVALLLAGSYPIVDTHLQDLRWWLSPSMIPPAIVMVLAGHVSELSKYRFPRRNYGQEILTRLLRRIG</sequence>
<evidence type="ECO:0000256" key="1">
    <source>
        <dbReference type="SAM" id="Phobius"/>
    </source>
</evidence>
<accession>A0A2A5QR55</accession>
<keyword evidence="1" id="KW-1133">Transmembrane helix</keyword>